<feature type="binding site" evidence="10">
    <location>
        <position position="482"/>
    </location>
    <ligand>
        <name>AMP</name>
        <dbReference type="ChEBI" id="CHEBI:456215"/>
    </ligand>
</feature>
<dbReference type="PROSITE" id="PS51845">
    <property type="entry name" value="PDEASE_I_2"/>
    <property type="match status" value="1"/>
</dbReference>
<gene>
    <name evidence="15" type="ORF">XNOV1_A041767</name>
</gene>
<evidence type="ECO:0000256" key="8">
    <source>
        <dbReference type="ARBA" id="ARBA00033709"/>
    </source>
</evidence>
<evidence type="ECO:0000256" key="11">
    <source>
        <dbReference type="PIRSR" id="PIRSR623088-3"/>
    </source>
</evidence>
<dbReference type="GO" id="GO:0046872">
    <property type="term" value="F:metal ion binding"/>
    <property type="evidence" value="ECO:0007669"/>
    <property type="project" value="UniProtKB-KW"/>
</dbReference>
<evidence type="ECO:0000256" key="9">
    <source>
        <dbReference type="PIRSR" id="PIRSR623088-1"/>
    </source>
</evidence>
<feature type="region of interest" description="Disordered" evidence="13">
    <location>
        <begin position="520"/>
        <end position="544"/>
    </location>
</feature>
<comment type="similarity">
    <text evidence="1">Belongs to the cyclic nucleotide phosphodiesterase family. PDE1 subfamily.</text>
</comment>
<evidence type="ECO:0000259" key="14">
    <source>
        <dbReference type="PROSITE" id="PS51845"/>
    </source>
</evidence>
<evidence type="ECO:0000256" key="1">
    <source>
        <dbReference type="ARBA" id="ARBA00010664"/>
    </source>
</evidence>
<feature type="binding site" evidence="11">
    <location>
        <position position="324"/>
    </location>
    <ligand>
        <name>Zn(2+)</name>
        <dbReference type="ChEBI" id="CHEBI:29105"/>
        <label>2</label>
    </ligand>
</feature>
<evidence type="ECO:0000256" key="6">
    <source>
        <dbReference type="ARBA" id="ARBA00033675"/>
    </source>
</evidence>
<dbReference type="EMBL" id="OY660883">
    <property type="protein sequence ID" value="CAJ1082457.1"/>
    <property type="molecule type" value="Genomic_DNA"/>
</dbReference>
<evidence type="ECO:0000256" key="3">
    <source>
        <dbReference type="ARBA" id="ARBA00022723"/>
    </source>
</evidence>
<dbReference type="PANTHER" id="PTHR11347">
    <property type="entry name" value="CYCLIC NUCLEOTIDE PHOSPHODIESTERASE"/>
    <property type="match status" value="1"/>
</dbReference>
<comment type="catalytic activity">
    <reaction evidence="7">
        <text>3',5'-cyclic GMP + H2O = GMP + H(+)</text>
        <dbReference type="Rhea" id="RHEA:16957"/>
        <dbReference type="ChEBI" id="CHEBI:15377"/>
        <dbReference type="ChEBI" id="CHEBI:15378"/>
        <dbReference type="ChEBI" id="CHEBI:57746"/>
        <dbReference type="ChEBI" id="CHEBI:58115"/>
    </reaction>
    <physiologicalReaction direction="left-to-right" evidence="7">
        <dbReference type="Rhea" id="RHEA:16958"/>
    </physiologicalReaction>
</comment>
<dbReference type="InterPro" id="IPR023174">
    <property type="entry name" value="PDEase_CS"/>
</dbReference>
<protein>
    <recommendedName>
        <fullName evidence="12">Phosphodiesterase</fullName>
        <ecNumber evidence="12">3.1.4.-</ecNumber>
    </recommendedName>
</protein>
<dbReference type="Pfam" id="PF08499">
    <property type="entry name" value="PDEase_I_N"/>
    <property type="match status" value="1"/>
</dbReference>
<comment type="catalytic activity">
    <reaction evidence="8">
        <text>a nucleoside 3',5'-cyclic phosphate + H2O = a nucleoside 5'-phosphate + H(+)</text>
        <dbReference type="Rhea" id="RHEA:14653"/>
        <dbReference type="ChEBI" id="CHEBI:15377"/>
        <dbReference type="ChEBI" id="CHEBI:15378"/>
        <dbReference type="ChEBI" id="CHEBI:57867"/>
        <dbReference type="ChEBI" id="CHEBI:58464"/>
        <dbReference type="EC" id="3.1.4.17"/>
    </reaction>
    <physiologicalReaction direction="left-to-right" evidence="8">
        <dbReference type="Rhea" id="RHEA:14654"/>
    </physiologicalReaction>
</comment>
<dbReference type="InterPro" id="IPR013706">
    <property type="entry name" value="PDE1_N"/>
</dbReference>
<dbReference type="SMART" id="SM00471">
    <property type="entry name" value="HDc"/>
    <property type="match status" value="1"/>
</dbReference>
<dbReference type="PRINTS" id="PR00387">
    <property type="entry name" value="PDIESTERASE1"/>
</dbReference>
<evidence type="ECO:0000256" key="4">
    <source>
        <dbReference type="ARBA" id="ARBA00022801"/>
    </source>
</evidence>
<keyword evidence="5" id="KW-0114">cAMP</keyword>
<feature type="binding site" evidence="11">
    <location>
        <position position="323"/>
    </location>
    <ligand>
        <name>Zn(2+)</name>
        <dbReference type="ChEBI" id="CHEBI:29105"/>
        <label>1</label>
    </ligand>
</feature>
<dbReference type="SUPFAM" id="SSF109604">
    <property type="entry name" value="HD-domain/PDEase-like"/>
    <property type="match status" value="1"/>
</dbReference>
<sequence length="725" mass="81765">MTEPTSKKQGFKKCRSATFSIDGFSFTIVANETGESKRRPLARFARSRSQNALCTAVTACAGINEHKAVLFDPRSNEEILADELPGPDAPDAMEKTAIRLRCLVKQLERGEASVADLKKNLEYAASVLESLYVEETRRLLDPEDELGDIQSDSVPSEVRDWLASTFTRQRGLMRRNEDKPRFRSIVHAVQAGIFVERMYRRTSNMVGLNYPPNVIAVLKNVDTWSFDVFALNEASGDHALKFVLYELLTRYDLINRFKVPLSALISFADSLEVGYSKHKNPYHNLVHAADVTQTIHYLLLKTGMVHWLTELEIFAIIFAAAIHDYEHTGTTNNFHIQTRSDTAMLYNDRAVLENHHVSSAYRLLQDDEEMNILSNLSKDDWRELRTLVVEMVLATDMSCHFQQIKAMKSFLQQPEAIDKPKALSLLLHTADISHPAKRWSLHHSWTSSLLEEFFRQGDKEAELGLPFSPLCDRKSTMVAQSQIGFIDFIVEPTFTVLTEMIEKIVKPLIDEAARSGLAGIGRSSDISVNGSDGKNSSVKSTAGSEGCCSLASMDFKSFKMIWNQEISHNRETWKAQGAKDLEENTKKEGDESGKEDNKTEAEKESDSNAEVQDETKRDMDGQEETEKVTEKEEDKGGMVSGGAEGSIKGSEQNNTTEENPGDQTEKKQQQQSDPQPDCPLVHYCKRPSYCASSYRLVRSKVTEMQPIDARGKARRLQRISLRRRK</sequence>
<evidence type="ECO:0000313" key="16">
    <source>
        <dbReference type="Proteomes" id="UP001178508"/>
    </source>
</evidence>
<feature type="binding site" evidence="11">
    <location>
        <position position="324"/>
    </location>
    <ligand>
        <name>Zn(2+)</name>
        <dbReference type="ChEBI" id="CHEBI:29105"/>
        <label>1</label>
    </ligand>
</feature>
<feature type="domain" description="PDEase" evidence="14">
    <location>
        <begin position="206"/>
        <end position="580"/>
    </location>
</feature>
<keyword evidence="2" id="KW-0140">cGMP</keyword>
<accession>A0AAV1HDW0</accession>
<dbReference type="CDD" id="cd00077">
    <property type="entry name" value="HDc"/>
    <property type="match status" value="1"/>
</dbReference>
<feature type="compositionally biased region" description="Polar residues" evidence="13">
    <location>
        <begin position="524"/>
        <end position="543"/>
    </location>
</feature>
<reference evidence="15" key="1">
    <citation type="submission" date="2023-08" db="EMBL/GenBank/DDBJ databases">
        <authorList>
            <person name="Alioto T."/>
            <person name="Alioto T."/>
            <person name="Gomez Garrido J."/>
        </authorList>
    </citation>
    <scope>NUCLEOTIDE SEQUENCE</scope>
</reference>
<keyword evidence="4 12" id="KW-0378">Hydrolase</keyword>
<dbReference type="AlphaFoldDB" id="A0AAV1HDW0"/>
<dbReference type="InterPro" id="IPR002073">
    <property type="entry name" value="PDEase_catalytic_dom"/>
</dbReference>
<dbReference type="InterPro" id="IPR036971">
    <property type="entry name" value="PDEase_catalytic_dom_sf"/>
</dbReference>
<feature type="binding site" evidence="11">
    <location>
        <position position="287"/>
    </location>
    <ligand>
        <name>Zn(2+)</name>
        <dbReference type="ChEBI" id="CHEBI:29105"/>
        <label>1</label>
    </ligand>
</feature>
<dbReference type="InterPro" id="IPR003607">
    <property type="entry name" value="HD/PDEase_dom"/>
</dbReference>
<comment type="cofactor">
    <cofactor evidence="12">
        <name>a divalent metal cation</name>
        <dbReference type="ChEBI" id="CHEBI:60240"/>
    </cofactor>
    <text evidence="12">Binds 2 divalent metal cations per subunit. Site 1 may preferentially bind zinc ions, while site 2 has a preference for magnesium and/or manganese ions.</text>
</comment>
<proteinExistence type="inferred from homology"/>
<name>A0AAV1HDW0_XYRNO</name>
<feature type="compositionally biased region" description="Polar residues" evidence="13">
    <location>
        <begin position="649"/>
        <end position="662"/>
    </location>
</feature>
<feature type="binding site" evidence="10">
    <location>
        <position position="431"/>
    </location>
    <ligand>
        <name>AMP</name>
        <dbReference type="ChEBI" id="CHEBI:456215"/>
    </ligand>
</feature>
<feature type="compositionally biased region" description="Basic and acidic residues" evidence="13">
    <location>
        <begin position="613"/>
        <end position="636"/>
    </location>
</feature>
<evidence type="ECO:0000313" key="15">
    <source>
        <dbReference type="EMBL" id="CAJ1082457.1"/>
    </source>
</evidence>
<comment type="catalytic activity">
    <reaction evidence="6">
        <text>3',5'-cyclic AMP + H2O = AMP + H(+)</text>
        <dbReference type="Rhea" id="RHEA:25277"/>
        <dbReference type="ChEBI" id="CHEBI:15377"/>
        <dbReference type="ChEBI" id="CHEBI:15378"/>
        <dbReference type="ChEBI" id="CHEBI:58165"/>
        <dbReference type="ChEBI" id="CHEBI:456215"/>
    </reaction>
    <physiologicalReaction direction="left-to-right" evidence="6">
        <dbReference type="Rhea" id="RHEA:25278"/>
    </physiologicalReaction>
</comment>
<feature type="region of interest" description="Disordered" evidence="13">
    <location>
        <begin position="573"/>
        <end position="679"/>
    </location>
</feature>
<evidence type="ECO:0000256" key="2">
    <source>
        <dbReference type="ARBA" id="ARBA00022535"/>
    </source>
</evidence>
<feature type="binding site" evidence="10">
    <location>
        <begin position="283"/>
        <end position="287"/>
    </location>
    <ligand>
        <name>AMP</name>
        <dbReference type="ChEBI" id="CHEBI:456215"/>
    </ligand>
</feature>
<feature type="binding site" evidence="11">
    <location>
        <position position="431"/>
    </location>
    <ligand>
        <name>Zn(2+)</name>
        <dbReference type="ChEBI" id="CHEBI:29105"/>
        <label>1</label>
    </ligand>
</feature>
<dbReference type="Proteomes" id="UP001178508">
    <property type="component" value="Chromosome 20"/>
</dbReference>
<dbReference type="GO" id="GO:0007165">
    <property type="term" value="P:signal transduction"/>
    <property type="evidence" value="ECO:0007669"/>
    <property type="project" value="InterPro"/>
</dbReference>
<dbReference type="GO" id="GO:0004114">
    <property type="term" value="F:3',5'-cyclic-nucleotide phosphodiesterase activity"/>
    <property type="evidence" value="ECO:0007669"/>
    <property type="project" value="UniProtKB-EC"/>
</dbReference>
<dbReference type="EC" id="3.1.4.-" evidence="12"/>
<feature type="compositionally biased region" description="Basic and acidic residues" evidence="13">
    <location>
        <begin position="573"/>
        <end position="606"/>
    </location>
</feature>
<evidence type="ECO:0000256" key="13">
    <source>
        <dbReference type="SAM" id="MobiDB-lite"/>
    </source>
</evidence>
<keyword evidence="16" id="KW-1185">Reference proteome</keyword>
<evidence type="ECO:0000256" key="12">
    <source>
        <dbReference type="RuleBase" id="RU363067"/>
    </source>
</evidence>
<dbReference type="Gene3D" id="1.10.1300.10">
    <property type="entry name" value="3'5'-cyclic nucleotide phosphodiesterase, catalytic domain"/>
    <property type="match status" value="1"/>
</dbReference>
<evidence type="ECO:0000256" key="10">
    <source>
        <dbReference type="PIRSR" id="PIRSR623088-2"/>
    </source>
</evidence>
<dbReference type="InterPro" id="IPR023088">
    <property type="entry name" value="PDEase"/>
</dbReference>
<feature type="binding site" evidence="10">
    <location>
        <position position="324"/>
    </location>
    <ligand>
        <name>AMP</name>
        <dbReference type="ChEBI" id="CHEBI:456215"/>
    </ligand>
</feature>
<feature type="active site" description="Proton donor" evidence="9">
    <location>
        <position position="283"/>
    </location>
</feature>
<dbReference type="PROSITE" id="PS00126">
    <property type="entry name" value="PDEASE_I_1"/>
    <property type="match status" value="1"/>
</dbReference>
<keyword evidence="3 11" id="KW-0479">Metal-binding</keyword>
<dbReference type="Pfam" id="PF00233">
    <property type="entry name" value="PDEase_I"/>
    <property type="match status" value="1"/>
</dbReference>
<evidence type="ECO:0000256" key="5">
    <source>
        <dbReference type="ARBA" id="ARBA00023149"/>
    </source>
</evidence>
<organism evidence="15 16">
    <name type="scientific">Xyrichtys novacula</name>
    <name type="common">Pearly razorfish</name>
    <name type="synonym">Hemipteronotus novacula</name>
    <dbReference type="NCBI Taxonomy" id="13765"/>
    <lineage>
        <taxon>Eukaryota</taxon>
        <taxon>Metazoa</taxon>
        <taxon>Chordata</taxon>
        <taxon>Craniata</taxon>
        <taxon>Vertebrata</taxon>
        <taxon>Euteleostomi</taxon>
        <taxon>Actinopterygii</taxon>
        <taxon>Neopterygii</taxon>
        <taxon>Teleostei</taxon>
        <taxon>Neoteleostei</taxon>
        <taxon>Acanthomorphata</taxon>
        <taxon>Eupercaria</taxon>
        <taxon>Labriformes</taxon>
        <taxon>Labridae</taxon>
        <taxon>Xyrichtys</taxon>
    </lineage>
</organism>
<evidence type="ECO:0000256" key="7">
    <source>
        <dbReference type="ARBA" id="ARBA00033684"/>
    </source>
</evidence>